<reference evidence="2 3" key="1">
    <citation type="submission" date="2020-10" db="EMBL/GenBank/DDBJ databases">
        <title>Wide distribution of Phycisphaera-like planctomycetes from WD2101 soil group in peatlands and genome analysis of the first cultivated representative.</title>
        <authorList>
            <person name="Dedysh S.N."/>
            <person name="Beletsky A.V."/>
            <person name="Ivanova A."/>
            <person name="Kulichevskaya I.S."/>
            <person name="Suzina N.E."/>
            <person name="Philippov D.A."/>
            <person name="Rakitin A.L."/>
            <person name="Mardanov A.V."/>
            <person name="Ravin N.V."/>
        </authorList>
    </citation>
    <scope>NUCLEOTIDE SEQUENCE [LARGE SCALE GENOMIC DNA]</scope>
    <source>
        <strain evidence="2 3">M1803</strain>
    </source>
</reference>
<evidence type="ECO:0000313" key="2">
    <source>
        <dbReference type="EMBL" id="QOV91896.1"/>
    </source>
</evidence>
<dbReference type="GO" id="GO:0005829">
    <property type="term" value="C:cytosol"/>
    <property type="evidence" value="ECO:0007669"/>
    <property type="project" value="TreeGrafter"/>
</dbReference>
<dbReference type="Pfam" id="PF02622">
    <property type="entry name" value="DUF179"/>
    <property type="match status" value="1"/>
</dbReference>
<dbReference type="EMBL" id="CP063458">
    <property type="protein sequence ID" value="QOV91896.1"/>
    <property type="molecule type" value="Genomic_DNA"/>
</dbReference>
<name>A0A7M2X293_9BACT</name>
<dbReference type="PANTHER" id="PTHR30327:SF1">
    <property type="entry name" value="UPF0301 PROTEIN YQGE"/>
    <property type="match status" value="1"/>
</dbReference>
<comment type="similarity">
    <text evidence="1">Belongs to the UPF0301 (AlgH) family.</text>
</comment>
<dbReference type="PANTHER" id="PTHR30327">
    <property type="entry name" value="UNCHARACTERIZED PROTEIN YQGE"/>
    <property type="match status" value="1"/>
</dbReference>
<dbReference type="InterPro" id="IPR003774">
    <property type="entry name" value="AlgH-like"/>
</dbReference>
<dbReference type="AlphaFoldDB" id="A0A7M2X293"/>
<evidence type="ECO:0000313" key="3">
    <source>
        <dbReference type="Proteomes" id="UP000593765"/>
    </source>
</evidence>
<gene>
    <name evidence="2" type="ORF">IPV69_11300</name>
</gene>
<organism evidence="2 3">
    <name type="scientific">Humisphaera borealis</name>
    <dbReference type="NCBI Taxonomy" id="2807512"/>
    <lineage>
        <taxon>Bacteria</taxon>
        <taxon>Pseudomonadati</taxon>
        <taxon>Planctomycetota</taxon>
        <taxon>Phycisphaerae</taxon>
        <taxon>Tepidisphaerales</taxon>
        <taxon>Tepidisphaeraceae</taxon>
        <taxon>Humisphaera</taxon>
    </lineage>
</organism>
<dbReference type="KEGG" id="hbs:IPV69_11300"/>
<dbReference type="RefSeq" id="WP_206295215.1">
    <property type="nucleotide sequence ID" value="NZ_CP063458.1"/>
</dbReference>
<evidence type="ECO:0000256" key="1">
    <source>
        <dbReference type="ARBA" id="ARBA00009600"/>
    </source>
</evidence>
<accession>A0A7M2X293</accession>
<dbReference type="Proteomes" id="UP000593765">
    <property type="component" value="Chromosome"/>
</dbReference>
<dbReference type="SUPFAM" id="SSF143456">
    <property type="entry name" value="VC0467-like"/>
    <property type="match status" value="1"/>
</dbReference>
<sequence>MDSLQGQLLIAAPRLSDPNFFHTVVFMVQHSEEGALGLVLNRPLETSVRDVWKQVSDGDCLIEGSIHQGGPCEGPLMVLHSDEAGGDMDVMPGITMSTNREAIEKLVTAGASPTRFFVGYAGWTAGQLEAELESASWLTCDAELEHVFEDHDDLWQQLHRAVTRAAQTSWIPPEIMPDDPSLN</sequence>
<keyword evidence="3" id="KW-1185">Reference proteome</keyword>
<protein>
    <submittedName>
        <fullName evidence="2">YqgE/AlgH family protein</fullName>
    </submittedName>
</protein>
<dbReference type="Gene3D" id="3.40.1740.10">
    <property type="entry name" value="VC0467-like"/>
    <property type="match status" value="1"/>
</dbReference>
<proteinExistence type="inferred from homology"/>